<reference evidence="2" key="1">
    <citation type="submission" date="2016-11" db="EMBL/GenBank/DDBJ databases">
        <title>Mesorhizobium oceanicum sp. nov., isolated from deep seawater in South China Sea.</title>
        <authorList>
            <person name="Fu G.-Y."/>
        </authorList>
    </citation>
    <scope>NUCLEOTIDE SEQUENCE [LARGE SCALE GENOMIC DNA]</scope>
    <source>
        <strain evidence="2">B7</strain>
    </source>
</reference>
<dbReference type="EMBL" id="CP018171">
    <property type="protein sequence ID" value="APH74103.1"/>
    <property type="molecule type" value="Genomic_DNA"/>
</dbReference>
<dbReference type="RefSeq" id="WP_072607567.1">
    <property type="nucleotide sequence ID" value="NZ_CP018171.1"/>
</dbReference>
<evidence type="ECO:0000313" key="2">
    <source>
        <dbReference type="Proteomes" id="UP000182840"/>
    </source>
</evidence>
<evidence type="ECO:0000313" key="1">
    <source>
        <dbReference type="EMBL" id="APH74103.1"/>
    </source>
</evidence>
<protein>
    <submittedName>
        <fullName evidence="1">Uncharacterized protein</fullName>
    </submittedName>
</protein>
<dbReference type="AlphaFoldDB" id="A0A1L3SXE6"/>
<sequence length="165" mass="18094">MNISSNFLLLHVKEGRHELFDHFSLGENPLHSCSEELRVPVEIRGYIDGVCGNNDGISIEYGVIVTNVETEPPLEGEPSLSGPHPIRISAESAMLDVKEGRHKLLRHFRRNGHRSPSYGEERRVQVVIRGYIDCNAGYNDNVSAGYSVIVTDLQASGPASSGLVA</sequence>
<accession>A0A1L3SXE6</accession>
<dbReference type="Proteomes" id="UP000182840">
    <property type="component" value="Chromosome"/>
</dbReference>
<organism evidence="1 2">
    <name type="scientific">Aquibium oceanicum</name>
    <dbReference type="NCBI Taxonomy" id="1670800"/>
    <lineage>
        <taxon>Bacteria</taxon>
        <taxon>Pseudomonadati</taxon>
        <taxon>Pseudomonadota</taxon>
        <taxon>Alphaproteobacteria</taxon>
        <taxon>Hyphomicrobiales</taxon>
        <taxon>Phyllobacteriaceae</taxon>
        <taxon>Aquibium</taxon>
    </lineage>
</organism>
<keyword evidence="2" id="KW-1185">Reference proteome</keyword>
<proteinExistence type="predicted"/>
<gene>
    <name evidence="1" type="ORF">BSQ44_24095</name>
</gene>
<dbReference type="KEGG" id="meso:BSQ44_24095"/>
<dbReference type="STRING" id="1670800.BSQ44_24095"/>
<name>A0A1L3SXE6_9HYPH</name>